<dbReference type="GeneID" id="26048211"/>
<evidence type="ECO:0000256" key="6">
    <source>
        <dbReference type="ARBA" id="ARBA00022989"/>
    </source>
</evidence>
<evidence type="ECO:0000256" key="9">
    <source>
        <dbReference type="ARBA" id="ARBA00031586"/>
    </source>
</evidence>
<dbReference type="EMBL" id="KT031802">
    <property type="protein sequence ID" value="ALG35808.1"/>
    <property type="molecule type" value="Genomic_DNA"/>
</dbReference>
<evidence type="ECO:0000313" key="12">
    <source>
        <dbReference type="EMBL" id="ALG35808.1"/>
    </source>
</evidence>
<evidence type="ECO:0000256" key="4">
    <source>
        <dbReference type="ARBA" id="ARBA00022692"/>
    </source>
</evidence>
<name>A0A0U2L2C1_9HEMI</name>
<dbReference type="CTD" id="4539"/>
<keyword evidence="5" id="KW-1278">Translocase</keyword>
<evidence type="ECO:0000256" key="2">
    <source>
        <dbReference type="ARBA" id="ARBA00010519"/>
    </source>
</evidence>
<evidence type="ECO:0000256" key="5">
    <source>
        <dbReference type="ARBA" id="ARBA00022967"/>
    </source>
</evidence>
<evidence type="ECO:0000256" key="7">
    <source>
        <dbReference type="ARBA" id="ARBA00023027"/>
    </source>
</evidence>
<feature type="transmembrane region" description="Helical" evidence="11">
    <location>
        <begin position="66"/>
        <end position="87"/>
    </location>
</feature>
<evidence type="ECO:0000256" key="11">
    <source>
        <dbReference type="SAM" id="Phobius"/>
    </source>
</evidence>
<evidence type="ECO:0000256" key="8">
    <source>
        <dbReference type="ARBA" id="ARBA00023136"/>
    </source>
</evidence>
<keyword evidence="8 11" id="KW-0472">Membrane</keyword>
<keyword evidence="12" id="KW-0496">Mitochondrion</keyword>
<sequence>MFLQNFFLNYYVYFLILIFFMGLLVFCSMRKHLLLTLLMLEYLVLVIFLSLSYFLMVFGYEGYFSLVYLTFAVCEGALGLGILVTLVRSHGNDNLSSISVMSW</sequence>
<dbReference type="Gene3D" id="1.10.287.3510">
    <property type="match status" value="1"/>
</dbReference>
<keyword evidence="7" id="KW-0520">NAD</keyword>
<comment type="similarity">
    <text evidence="2">Belongs to the complex I subunit 4L family.</text>
</comment>
<comment type="subcellular location">
    <subcellularLocation>
        <location evidence="1">Membrane</location>
        <topology evidence="1">Multi-pass membrane protein</topology>
    </subcellularLocation>
</comment>
<evidence type="ECO:0000256" key="10">
    <source>
        <dbReference type="ARBA" id="ARBA00049551"/>
    </source>
</evidence>
<keyword evidence="4 11" id="KW-0812">Transmembrane</keyword>
<dbReference type="GO" id="GO:0016020">
    <property type="term" value="C:membrane"/>
    <property type="evidence" value="ECO:0007669"/>
    <property type="project" value="UniProtKB-SubCell"/>
</dbReference>
<dbReference type="GO" id="GO:0008137">
    <property type="term" value="F:NADH dehydrogenase (ubiquinone) activity"/>
    <property type="evidence" value="ECO:0007669"/>
    <property type="project" value="UniProtKB-EC"/>
</dbReference>
<dbReference type="Pfam" id="PF00420">
    <property type="entry name" value="Oxidored_q2"/>
    <property type="match status" value="1"/>
</dbReference>
<evidence type="ECO:0000256" key="1">
    <source>
        <dbReference type="ARBA" id="ARBA00004141"/>
    </source>
</evidence>
<feature type="transmembrane region" description="Helical" evidence="11">
    <location>
        <begin position="6"/>
        <end position="26"/>
    </location>
</feature>
<proteinExistence type="inferred from homology"/>
<organism evidence="12">
    <name type="scientific">Nepa hoffmanni</name>
    <dbReference type="NCBI Taxonomy" id="796936"/>
    <lineage>
        <taxon>Eukaryota</taxon>
        <taxon>Metazoa</taxon>
        <taxon>Ecdysozoa</taxon>
        <taxon>Arthropoda</taxon>
        <taxon>Hexapoda</taxon>
        <taxon>Insecta</taxon>
        <taxon>Pterygota</taxon>
        <taxon>Neoptera</taxon>
        <taxon>Paraneoptera</taxon>
        <taxon>Hemiptera</taxon>
        <taxon>Heteroptera</taxon>
        <taxon>Panheteroptera</taxon>
        <taxon>Nepomorpha</taxon>
        <taxon>Nepidae</taxon>
        <taxon>Nepinae</taxon>
        <taxon>Nepa</taxon>
    </lineage>
</organism>
<reference evidence="12" key="1">
    <citation type="journal article" date="2015" name="Mitochondrial DNA">
        <title>The complete mitochondrial genome of Nepa hoffmanni (Hemiptera: Heteroptera: Nepidae).</title>
        <authorList>
            <person name="Zhang D."/>
            <person name="Xie T."/>
            <person name="Li T."/>
            <person name="Bu W."/>
        </authorList>
    </citation>
    <scope>NUCLEOTIDE SEQUENCE</scope>
</reference>
<comment type="catalytic activity">
    <reaction evidence="10">
        <text>a ubiquinone + NADH + 5 H(+)(in) = a ubiquinol + NAD(+) + 4 H(+)(out)</text>
        <dbReference type="Rhea" id="RHEA:29091"/>
        <dbReference type="Rhea" id="RHEA-COMP:9565"/>
        <dbReference type="Rhea" id="RHEA-COMP:9566"/>
        <dbReference type="ChEBI" id="CHEBI:15378"/>
        <dbReference type="ChEBI" id="CHEBI:16389"/>
        <dbReference type="ChEBI" id="CHEBI:17976"/>
        <dbReference type="ChEBI" id="CHEBI:57540"/>
        <dbReference type="ChEBI" id="CHEBI:57945"/>
        <dbReference type="EC" id="7.1.1.2"/>
    </reaction>
</comment>
<dbReference type="RefSeq" id="YP_009172408.1">
    <property type="nucleotide sequence ID" value="NC_028084.1"/>
</dbReference>
<dbReference type="AlphaFoldDB" id="A0A0U2L2C1"/>
<geneLocation type="mitochondrion" evidence="12"/>
<gene>
    <name evidence="12" type="primary">ND4L</name>
</gene>
<protein>
    <recommendedName>
        <fullName evidence="3">NADH-ubiquinone oxidoreductase chain 4L</fullName>
    </recommendedName>
    <alternativeName>
        <fullName evidence="9">NADH dehydrogenase subunit 4L</fullName>
    </alternativeName>
</protein>
<dbReference type="InterPro" id="IPR039428">
    <property type="entry name" value="NUOK/Mnh_C1-like"/>
</dbReference>
<feature type="transmembrane region" description="Helical" evidence="11">
    <location>
        <begin position="33"/>
        <end position="60"/>
    </location>
</feature>
<accession>A0A0U2L2C1</accession>
<keyword evidence="6 11" id="KW-1133">Transmembrane helix</keyword>
<evidence type="ECO:0000256" key="3">
    <source>
        <dbReference type="ARBA" id="ARBA00016612"/>
    </source>
</evidence>